<evidence type="ECO:0000313" key="3">
    <source>
        <dbReference type="Proteomes" id="UP001057702"/>
    </source>
</evidence>
<reference evidence="2" key="1">
    <citation type="submission" date="2022-06" db="EMBL/GenBank/DDBJ databases">
        <title>Draft genome sequence of Streptomyces sp. RB6PN25 isolated from peat swamp forest in Thailand.</title>
        <authorList>
            <person name="Duangmal K."/>
            <person name="Klaysubun C."/>
        </authorList>
    </citation>
    <scope>NUCLEOTIDE SEQUENCE</scope>
    <source>
        <strain evidence="2">RB6PN25</strain>
    </source>
</reference>
<dbReference type="CDD" id="cd04301">
    <property type="entry name" value="NAT_SF"/>
    <property type="match status" value="1"/>
</dbReference>
<dbReference type="PROSITE" id="PS51186">
    <property type="entry name" value="GNAT"/>
    <property type="match status" value="1"/>
</dbReference>
<proteinExistence type="predicted"/>
<organism evidence="2 3">
    <name type="scientific">Streptomyces humicola</name>
    <dbReference type="NCBI Taxonomy" id="2953240"/>
    <lineage>
        <taxon>Bacteria</taxon>
        <taxon>Bacillati</taxon>
        <taxon>Actinomycetota</taxon>
        <taxon>Actinomycetes</taxon>
        <taxon>Kitasatosporales</taxon>
        <taxon>Streptomycetaceae</taxon>
        <taxon>Streptomyces</taxon>
    </lineage>
</organism>
<protein>
    <submittedName>
        <fullName evidence="2">GNAT family N-acetyltransferase</fullName>
    </submittedName>
</protein>
<keyword evidence="3" id="KW-1185">Reference proteome</keyword>
<dbReference type="InterPro" id="IPR051908">
    <property type="entry name" value="Ribosomal_N-acetyltransferase"/>
</dbReference>
<dbReference type="Proteomes" id="UP001057702">
    <property type="component" value="Unassembled WGS sequence"/>
</dbReference>
<dbReference type="PANTHER" id="PTHR43441">
    <property type="entry name" value="RIBOSOMAL-PROTEIN-SERINE ACETYLTRANSFERASE"/>
    <property type="match status" value="1"/>
</dbReference>
<accession>A0ABT1Q4B5</accession>
<dbReference type="Pfam" id="PF13302">
    <property type="entry name" value="Acetyltransf_3"/>
    <property type="match status" value="1"/>
</dbReference>
<dbReference type="PANTHER" id="PTHR43441:SF10">
    <property type="entry name" value="ACETYLTRANSFERASE"/>
    <property type="match status" value="1"/>
</dbReference>
<dbReference type="EMBL" id="JANFNG010000041">
    <property type="protein sequence ID" value="MCQ4084737.1"/>
    <property type="molecule type" value="Genomic_DNA"/>
</dbReference>
<dbReference type="SUPFAM" id="SSF55729">
    <property type="entry name" value="Acyl-CoA N-acyltransferases (Nat)"/>
    <property type="match status" value="1"/>
</dbReference>
<gene>
    <name evidence="2" type="ORF">NGB36_30235</name>
</gene>
<evidence type="ECO:0000259" key="1">
    <source>
        <dbReference type="PROSITE" id="PS51186"/>
    </source>
</evidence>
<feature type="domain" description="N-acetyltransferase" evidence="1">
    <location>
        <begin position="33"/>
        <end position="198"/>
    </location>
</feature>
<dbReference type="InterPro" id="IPR000182">
    <property type="entry name" value="GNAT_dom"/>
</dbReference>
<evidence type="ECO:0000313" key="2">
    <source>
        <dbReference type="EMBL" id="MCQ4084737.1"/>
    </source>
</evidence>
<name>A0ABT1Q4B5_9ACTN</name>
<dbReference type="InterPro" id="IPR016181">
    <property type="entry name" value="Acyl_CoA_acyltransferase"/>
</dbReference>
<comment type="caution">
    <text evidence="2">The sequence shown here is derived from an EMBL/GenBank/DDBJ whole genome shotgun (WGS) entry which is preliminary data.</text>
</comment>
<sequence length="212" mass="22850">MSTASPVPAIPSVVPAGRMAGAPQPDIPVPGGLLLRPWRLADADALLAAWRDPAIRRWNRPAAGGAEEARAKIAQFEQRWHDEEWASWAIARAENDTVVGFIAVADLHLRAGHGEIVYWVLPSARGQGVALRATESVTEWAFGKLGLHRVELTHSVANAASCRVAEKAGFRLEGIKTSAALHADGWHDMHLHARIRDDGVLNSSKDVHPSAA</sequence>
<dbReference type="Gene3D" id="3.40.630.30">
    <property type="match status" value="1"/>
</dbReference>
<dbReference type="RefSeq" id="WP_255923818.1">
    <property type="nucleotide sequence ID" value="NZ_JANFNG010000041.1"/>
</dbReference>